<accession>A0ABR2SYA9</accession>
<evidence type="ECO:0000313" key="2">
    <source>
        <dbReference type="Proteomes" id="UP001396334"/>
    </source>
</evidence>
<organism evidence="1 2">
    <name type="scientific">Hibiscus sabdariffa</name>
    <name type="common">roselle</name>
    <dbReference type="NCBI Taxonomy" id="183260"/>
    <lineage>
        <taxon>Eukaryota</taxon>
        <taxon>Viridiplantae</taxon>
        <taxon>Streptophyta</taxon>
        <taxon>Embryophyta</taxon>
        <taxon>Tracheophyta</taxon>
        <taxon>Spermatophyta</taxon>
        <taxon>Magnoliopsida</taxon>
        <taxon>eudicotyledons</taxon>
        <taxon>Gunneridae</taxon>
        <taxon>Pentapetalae</taxon>
        <taxon>rosids</taxon>
        <taxon>malvids</taxon>
        <taxon>Malvales</taxon>
        <taxon>Malvaceae</taxon>
        <taxon>Malvoideae</taxon>
        <taxon>Hibiscus</taxon>
    </lineage>
</organism>
<name>A0ABR2SYA9_9ROSI</name>
<evidence type="ECO:0000313" key="1">
    <source>
        <dbReference type="EMBL" id="KAK9029949.1"/>
    </source>
</evidence>
<comment type="caution">
    <text evidence="1">The sequence shown here is derived from an EMBL/GenBank/DDBJ whole genome shotgun (WGS) entry which is preliminary data.</text>
</comment>
<sequence>MFATCFRSSGSSVEAHMESLGSTVDTVLSMDYLPAKAHDKPRTLQTNDATFTGSSAIVEHVLSRSIAWANYYNDGWLIVPTKLRSGACYETMLETLSLISLNSSTVLIASMQSYGLSILVFNRLGTMGSNFCIFKLIANKFYSC</sequence>
<dbReference type="Proteomes" id="UP001396334">
    <property type="component" value="Unassembled WGS sequence"/>
</dbReference>
<gene>
    <name evidence="1" type="ORF">V6N11_031388</name>
</gene>
<reference evidence="1 2" key="1">
    <citation type="journal article" date="2024" name="G3 (Bethesda)">
        <title>Genome assembly of Hibiscus sabdariffa L. provides insights into metabolisms of medicinal natural products.</title>
        <authorList>
            <person name="Kim T."/>
        </authorList>
    </citation>
    <scope>NUCLEOTIDE SEQUENCE [LARGE SCALE GENOMIC DNA]</scope>
    <source>
        <strain evidence="1">TK-2024</strain>
        <tissue evidence="1">Old leaves</tissue>
    </source>
</reference>
<protein>
    <submittedName>
        <fullName evidence="1">Uncharacterized protein</fullName>
    </submittedName>
</protein>
<dbReference type="EMBL" id="JBBPBN010000010">
    <property type="protein sequence ID" value="KAK9029949.1"/>
    <property type="molecule type" value="Genomic_DNA"/>
</dbReference>
<proteinExistence type="predicted"/>
<keyword evidence="2" id="KW-1185">Reference proteome</keyword>